<protein>
    <submittedName>
        <fullName evidence="2">TAXI family TRAP transporter solute-binding subunit</fullName>
    </submittedName>
</protein>
<accession>A0ABT1CXU7</accession>
<dbReference type="Pfam" id="PF16868">
    <property type="entry name" value="NMT1_3"/>
    <property type="match status" value="1"/>
</dbReference>
<comment type="caution">
    <text evidence="2">The sequence shown here is derived from an EMBL/GenBank/DDBJ whole genome shotgun (WGS) entry which is preliminary data.</text>
</comment>
<evidence type="ECO:0000313" key="3">
    <source>
        <dbReference type="Proteomes" id="UP001320715"/>
    </source>
</evidence>
<name>A0ABT1CXU7_9HYPH</name>
<feature type="chain" id="PRO_5045484314" evidence="1">
    <location>
        <begin position="22"/>
        <end position="314"/>
    </location>
</feature>
<dbReference type="Gene3D" id="3.40.190.10">
    <property type="entry name" value="Periplasmic binding protein-like II"/>
    <property type="match status" value="2"/>
</dbReference>
<feature type="signal peptide" evidence="1">
    <location>
        <begin position="1"/>
        <end position="21"/>
    </location>
</feature>
<evidence type="ECO:0000256" key="1">
    <source>
        <dbReference type="SAM" id="SignalP"/>
    </source>
</evidence>
<keyword evidence="3" id="KW-1185">Reference proteome</keyword>
<dbReference type="NCBIfam" id="TIGR02122">
    <property type="entry name" value="TRAP_TAXI"/>
    <property type="match status" value="1"/>
</dbReference>
<dbReference type="EMBL" id="JAAAML010000006">
    <property type="protein sequence ID" value="MCO6411014.1"/>
    <property type="molecule type" value="Genomic_DNA"/>
</dbReference>
<dbReference type="PANTHER" id="PTHR42941">
    <property type="entry name" value="SLL1037 PROTEIN"/>
    <property type="match status" value="1"/>
</dbReference>
<reference evidence="2 3" key="1">
    <citation type="submission" date="2020-01" db="EMBL/GenBank/DDBJ databases">
        <title>Genomes of bacteria type strains.</title>
        <authorList>
            <person name="Chen J."/>
            <person name="Zhu S."/>
            <person name="Yang J."/>
        </authorList>
    </citation>
    <scope>NUCLEOTIDE SEQUENCE [LARGE SCALE GENOMIC DNA]</scope>
    <source>
        <strain evidence="2 3">DSM 16655</strain>
    </source>
</reference>
<organism evidence="2 3">
    <name type="scientific">Hoeflea alexandrii</name>
    <dbReference type="NCBI Taxonomy" id="288436"/>
    <lineage>
        <taxon>Bacteria</taxon>
        <taxon>Pseudomonadati</taxon>
        <taxon>Pseudomonadota</taxon>
        <taxon>Alphaproteobacteria</taxon>
        <taxon>Hyphomicrobiales</taxon>
        <taxon>Rhizobiaceae</taxon>
        <taxon>Hoeflea</taxon>
    </lineage>
</organism>
<dbReference type="SUPFAM" id="SSF53850">
    <property type="entry name" value="Periplasmic binding protein-like II"/>
    <property type="match status" value="1"/>
</dbReference>
<gene>
    <name evidence="2" type="ORF">GTW23_22780</name>
</gene>
<dbReference type="Proteomes" id="UP001320715">
    <property type="component" value="Unassembled WGS sequence"/>
</dbReference>
<keyword evidence="1" id="KW-0732">Signal</keyword>
<dbReference type="RefSeq" id="WP_252917651.1">
    <property type="nucleotide sequence ID" value="NZ_JAAAML010000006.1"/>
</dbReference>
<evidence type="ECO:0000313" key="2">
    <source>
        <dbReference type="EMBL" id="MCO6411014.1"/>
    </source>
</evidence>
<dbReference type="PANTHER" id="PTHR42941:SF1">
    <property type="entry name" value="SLL1037 PROTEIN"/>
    <property type="match status" value="1"/>
</dbReference>
<proteinExistence type="predicted"/>
<sequence>MLKRLMMAVALTGMLCGVAAAQTVGLATTKGGATNQIANALAKTISENSDLMVRPQIMANTAQYLPLVDTGRVEFGIANFPQTSNAISGTGMSEGQPHPNLRMVGTLIPFNAGLMVTNESGMATMADMKGKRLPRFPEGSLGDIIMKAALETAGLTYDDVTSVPIANFPAMFQGIKDGTTDVSIATAGSQSALDIDASTGGARFLDFKDGDEKILEKSLPGVSLKKGTDLPESAGITDDTVIMSYDYTLFANVDVADETVAKVAKALYEGKEGLMASGPIWSEFDPARLANNISLEFHPGAIEFYKSVGIWNGN</sequence>
<dbReference type="InterPro" id="IPR011852">
    <property type="entry name" value="TRAP_TAXI"/>
</dbReference>